<evidence type="ECO:0000313" key="20">
    <source>
        <dbReference type="EMBL" id="MBD6617811.1"/>
    </source>
</evidence>
<evidence type="ECO:0000256" key="11">
    <source>
        <dbReference type="ARBA" id="ARBA00023136"/>
    </source>
</evidence>
<gene>
    <name evidence="20" type="ORF">FNW02_18750</name>
</gene>
<dbReference type="Gene3D" id="2.40.170.20">
    <property type="entry name" value="TonB-dependent receptor, beta-barrel domain"/>
    <property type="match status" value="1"/>
</dbReference>
<evidence type="ECO:0000259" key="19">
    <source>
        <dbReference type="Pfam" id="PF11741"/>
    </source>
</evidence>
<keyword evidence="3 13" id="KW-0813">Transport</keyword>
<reference evidence="20" key="1">
    <citation type="submission" date="2019-07" db="EMBL/GenBank/DDBJ databases">
        <title>Toxilogical consequences of a new and cryptic species of cyanobacteria (Komarekiella delphini-convector) recovered from the epidermis of a bottlenose dolphin and 1500 ft. in the air.</title>
        <authorList>
            <person name="Brown A.O."/>
            <person name="Dvorak P."/>
            <person name="Villanueva C.D."/>
            <person name="Foss A.J."/>
            <person name="Garvey A.D."/>
            <person name="Gibson Q.A."/>
            <person name="Johansen J.R."/>
            <person name="Casamatta D.A."/>
        </authorList>
    </citation>
    <scope>NUCLEOTIDE SEQUENCE</scope>
    <source>
        <strain evidence="20">SJRDD-AB1</strain>
    </source>
</reference>
<keyword evidence="21" id="KW-1185">Reference proteome</keyword>
<feature type="domain" description="TonB-dependent receptor plug" evidence="18">
    <location>
        <begin position="220"/>
        <end position="316"/>
    </location>
</feature>
<evidence type="ECO:0000259" key="18">
    <source>
        <dbReference type="Pfam" id="PF07715"/>
    </source>
</evidence>
<feature type="chain" id="PRO_5041312100" evidence="16">
    <location>
        <begin position="26"/>
        <end position="859"/>
    </location>
</feature>
<evidence type="ECO:0000256" key="4">
    <source>
        <dbReference type="ARBA" id="ARBA00022452"/>
    </source>
</evidence>
<dbReference type="GO" id="GO:0009279">
    <property type="term" value="C:cell outer membrane"/>
    <property type="evidence" value="ECO:0007669"/>
    <property type="project" value="UniProtKB-SubCell"/>
</dbReference>
<dbReference type="PANTHER" id="PTHR32552:SF68">
    <property type="entry name" value="FERRICHROME OUTER MEMBRANE TRANSPORTER_PHAGE RECEPTOR"/>
    <property type="match status" value="1"/>
</dbReference>
<dbReference type="InterPro" id="IPR010105">
    <property type="entry name" value="TonB_sidphr_rcpt"/>
</dbReference>
<comment type="subcellular location">
    <subcellularLocation>
        <location evidence="1 13">Cell outer membrane</location>
        <topology evidence="1 13">Multi-pass membrane protein</topology>
    </subcellularLocation>
</comment>
<dbReference type="InterPro" id="IPR000531">
    <property type="entry name" value="Beta-barrel_TonB"/>
</dbReference>
<evidence type="ECO:0000256" key="2">
    <source>
        <dbReference type="ARBA" id="ARBA00009810"/>
    </source>
</evidence>
<feature type="signal peptide" evidence="16">
    <location>
        <begin position="1"/>
        <end position="25"/>
    </location>
</feature>
<dbReference type="SUPFAM" id="SSF56935">
    <property type="entry name" value="Porins"/>
    <property type="match status" value="1"/>
</dbReference>
<dbReference type="GO" id="GO:0015344">
    <property type="term" value="F:siderophore uptake transmembrane transporter activity"/>
    <property type="evidence" value="ECO:0007669"/>
    <property type="project" value="TreeGrafter"/>
</dbReference>
<sequence length="859" mass="96061">MSNQLQKITWMISVALILVNAPVLAEDSQKQISKFSQLRDAEKPATNIQQWLAQSLIQVTGVKSQATDKGIEVTLETNQSDKLQLVNKSEGNSYIVDIPNAQLRLPNSDTFRQEKPTAGITKVTVTNLDANTIRVTVIGETGVPQIELFDGDEGLVFGVVPSVTTTQTPQTQPEPQPSSETQPEQPSVQNEEPIELVVTGEQNSYRAQEASSATRTDTPIRDIPQSIQVIPREVLKDQGTIRVQDALRNVSGSTSAGYYQGFSEYLSLRGFNANLFRDGLRLYQNYGGLIETADIERIEVLKGPASVLFGDAPPGGLVNLVSKQPLTQPFYSFEGTVGSFSTYRSAIDLSGPLNENRSILYRFNTSYENAGSFRDFVNSERVFLAPKFKFALSPNTNLTIDGSWLEEKRTADDGTVAIGNRPADLSRNRFLGEPFQDVEINVTNFSYLLDHKFSDQWSFRNAFRAQFVNLERYYPLRDSLDEETGELSRLSYFSQRRDNAYSVQTDVVGKFSTGSIKHQLLLGFDYTKITEDGTFGDFEPYPSINIFNPVYARLQYPKEGILNFFRDDSLDKYGFYIQDQIEVIPQIKLLVGGRFDIFDQTRSTRNLGEEKQELSQSDSNFSPRLGIVYQPSQNISLYASYATSFEPSFGASRNGNSEPFKPETGRQFEVGVKADITSSLSATLALYDLRKQNVTVDDPNSSDPNEQIQTGEQTSRGIEFDIAGEITPGWKVIASYAYIDAFVSKDTSGLEGRRRDNIPEHAASLWTTYEFQTRNLQGLGFGLGLFFVGDRFGDLDNSYVLPSFVRTDASVFYKRNNWRAALNIRNLFDNTYFTGSDGGRLGVYYGEPLTLIGSFAIEF</sequence>
<dbReference type="NCBIfam" id="TIGR01783">
    <property type="entry name" value="TonB-siderophor"/>
    <property type="match status" value="1"/>
</dbReference>
<dbReference type="Pfam" id="PF07715">
    <property type="entry name" value="Plug"/>
    <property type="match status" value="1"/>
</dbReference>
<evidence type="ECO:0000256" key="7">
    <source>
        <dbReference type="ARBA" id="ARBA00022729"/>
    </source>
</evidence>
<proteinExistence type="inferred from homology"/>
<dbReference type="InterPro" id="IPR012910">
    <property type="entry name" value="Plug_dom"/>
</dbReference>
<dbReference type="InterPro" id="IPR036942">
    <property type="entry name" value="Beta-barrel_TonB_sf"/>
</dbReference>
<comment type="similarity">
    <text evidence="2 13 14">Belongs to the TonB-dependent receptor family.</text>
</comment>
<keyword evidence="9" id="KW-0406">Ion transport</keyword>
<evidence type="ECO:0000256" key="12">
    <source>
        <dbReference type="ARBA" id="ARBA00023237"/>
    </source>
</evidence>
<keyword evidence="5" id="KW-0410">Iron transport</keyword>
<evidence type="ECO:0000256" key="14">
    <source>
        <dbReference type="RuleBase" id="RU003357"/>
    </source>
</evidence>
<dbReference type="Proteomes" id="UP001165986">
    <property type="component" value="Unassembled WGS sequence"/>
</dbReference>
<keyword evidence="7 16" id="KW-0732">Signal</keyword>
<evidence type="ECO:0000259" key="17">
    <source>
        <dbReference type="Pfam" id="PF00593"/>
    </source>
</evidence>
<dbReference type="AlphaFoldDB" id="A0AA40SYW3"/>
<dbReference type="PANTHER" id="PTHR32552">
    <property type="entry name" value="FERRICHROME IRON RECEPTOR-RELATED"/>
    <property type="match status" value="1"/>
</dbReference>
<keyword evidence="20" id="KW-0675">Receptor</keyword>
<evidence type="ECO:0000256" key="3">
    <source>
        <dbReference type="ARBA" id="ARBA00022448"/>
    </source>
</evidence>
<accession>A0AA40SYW3</accession>
<feature type="region of interest" description="Disordered" evidence="15">
    <location>
        <begin position="695"/>
        <end position="714"/>
    </location>
</feature>
<keyword evidence="10 14" id="KW-0798">TonB box</keyword>
<keyword evidence="12 13" id="KW-0998">Cell outer membrane</keyword>
<evidence type="ECO:0000256" key="9">
    <source>
        <dbReference type="ARBA" id="ARBA00023065"/>
    </source>
</evidence>
<name>A0AA40SYW3_9NOST</name>
<keyword evidence="11 13" id="KW-0472">Membrane</keyword>
<keyword evidence="6 13" id="KW-0812">Transmembrane</keyword>
<keyword evidence="8" id="KW-0408">Iron</keyword>
<feature type="domain" description="AMIN" evidence="19">
    <location>
        <begin position="62"/>
        <end position="157"/>
    </location>
</feature>
<dbReference type="RefSeq" id="WP_191759027.1">
    <property type="nucleotide sequence ID" value="NZ_VJXY01000020.1"/>
</dbReference>
<dbReference type="GO" id="GO:0038023">
    <property type="term" value="F:signaling receptor activity"/>
    <property type="evidence" value="ECO:0007669"/>
    <property type="project" value="InterPro"/>
</dbReference>
<feature type="domain" description="TonB-dependent receptor-like beta-barrel" evidence="17">
    <location>
        <begin position="392"/>
        <end position="827"/>
    </location>
</feature>
<dbReference type="InterPro" id="IPR021731">
    <property type="entry name" value="AMIN_dom"/>
</dbReference>
<evidence type="ECO:0000256" key="6">
    <source>
        <dbReference type="ARBA" id="ARBA00022692"/>
    </source>
</evidence>
<organism evidence="20 21">
    <name type="scientific">Komarekiella delphini-convector SJRDD-AB1</name>
    <dbReference type="NCBI Taxonomy" id="2593771"/>
    <lineage>
        <taxon>Bacteria</taxon>
        <taxon>Bacillati</taxon>
        <taxon>Cyanobacteriota</taxon>
        <taxon>Cyanophyceae</taxon>
        <taxon>Nostocales</taxon>
        <taxon>Nostocaceae</taxon>
        <taxon>Komarekiella</taxon>
        <taxon>Komarekiella delphini-convector</taxon>
    </lineage>
</organism>
<evidence type="ECO:0000256" key="13">
    <source>
        <dbReference type="PROSITE-ProRule" id="PRU01360"/>
    </source>
</evidence>
<dbReference type="EMBL" id="VJXY01000020">
    <property type="protein sequence ID" value="MBD6617811.1"/>
    <property type="molecule type" value="Genomic_DNA"/>
</dbReference>
<feature type="region of interest" description="Disordered" evidence="15">
    <location>
        <begin position="165"/>
        <end position="190"/>
    </location>
</feature>
<evidence type="ECO:0000313" key="21">
    <source>
        <dbReference type="Proteomes" id="UP001165986"/>
    </source>
</evidence>
<dbReference type="Pfam" id="PF11741">
    <property type="entry name" value="AMIN"/>
    <property type="match status" value="1"/>
</dbReference>
<evidence type="ECO:0000256" key="1">
    <source>
        <dbReference type="ARBA" id="ARBA00004571"/>
    </source>
</evidence>
<dbReference type="Pfam" id="PF00593">
    <property type="entry name" value="TonB_dep_Rec_b-barrel"/>
    <property type="match status" value="1"/>
</dbReference>
<dbReference type="InterPro" id="IPR037066">
    <property type="entry name" value="Plug_dom_sf"/>
</dbReference>
<evidence type="ECO:0000256" key="5">
    <source>
        <dbReference type="ARBA" id="ARBA00022496"/>
    </source>
</evidence>
<evidence type="ECO:0000256" key="16">
    <source>
        <dbReference type="SAM" id="SignalP"/>
    </source>
</evidence>
<dbReference type="Gene3D" id="2.170.130.10">
    <property type="entry name" value="TonB-dependent receptor, plug domain"/>
    <property type="match status" value="1"/>
</dbReference>
<evidence type="ECO:0000256" key="15">
    <source>
        <dbReference type="SAM" id="MobiDB-lite"/>
    </source>
</evidence>
<feature type="compositionally biased region" description="Low complexity" evidence="15">
    <location>
        <begin position="165"/>
        <end position="189"/>
    </location>
</feature>
<dbReference type="InterPro" id="IPR039426">
    <property type="entry name" value="TonB-dep_rcpt-like"/>
</dbReference>
<evidence type="ECO:0000256" key="8">
    <source>
        <dbReference type="ARBA" id="ARBA00023004"/>
    </source>
</evidence>
<dbReference type="GO" id="GO:0015891">
    <property type="term" value="P:siderophore transport"/>
    <property type="evidence" value="ECO:0007669"/>
    <property type="project" value="InterPro"/>
</dbReference>
<dbReference type="FunFam" id="2.170.130.10:FF:000001">
    <property type="entry name" value="Catecholate siderophore TonB-dependent receptor"/>
    <property type="match status" value="1"/>
</dbReference>
<keyword evidence="4 13" id="KW-1134">Transmembrane beta strand</keyword>
<protein>
    <submittedName>
        <fullName evidence="20">TonB-dependent siderophore receptor</fullName>
    </submittedName>
</protein>
<dbReference type="FunFam" id="2.40.170.20:FF:000005">
    <property type="entry name" value="TonB-dependent siderophore receptor"/>
    <property type="match status" value="1"/>
</dbReference>
<evidence type="ECO:0000256" key="10">
    <source>
        <dbReference type="ARBA" id="ARBA00023077"/>
    </source>
</evidence>
<dbReference type="PROSITE" id="PS52016">
    <property type="entry name" value="TONB_DEPENDENT_REC_3"/>
    <property type="match status" value="1"/>
</dbReference>
<comment type="caution">
    <text evidence="20">The sequence shown here is derived from an EMBL/GenBank/DDBJ whole genome shotgun (WGS) entry which is preliminary data.</text>
</comment>
<dbReference type="CDD" id="cd01347">
    <property type="entry name" value="ligand_gated_channel"/>
    <property type="match status" value="1"/>
</dbReference>